<keyword evidence="11" id="KW-0408">Iron</keyword>
<reference evidence="13" key="1">
    <citation type="submission" date="2023-07" db="EMBL/GenBank/DDBJ databases">
        <title>Chromosome-level genome assembly of Artemia franciscana.</title>
        <authorList>
            <person name="Jo E."/>
        </authorList>
    </citation>
    <scope>NUCLEOTIDE SEQUENCE</scope>
    <source>
        <tissue evidence="13">Whole body</tissue>
    </source>
</reference>
<keyword evidence="6" id="KW-0285">Flavoprotein</keyword>
<keyword evidence="8" id="KW-0521">NADP</keyword>
<dbReference type="SUPFAM" id="SSF52218">
    <property type="entry name" value="Flavoproteins"/>
    <property type="match status" value="1"/>
</dbReference>
<evidence type="ECO:0000256" key="8">
    <source>
        <dbReference type="ARBA" id="ARBA00022857"/>
    </source>
</evidence>
<dbReference type="GO" id="GO:0010181">
    <property type="term" value="F:FMN binding"/>
    <property type="evidence" value="ECO:0007669"/>
    <property type="project" value="InterPro"/>
</dbReference>
<evidence type="ECO:0000313" key="13">
    <source>
        <dbReference type="EMBL" id="KAK2701741.1"/>
    </source>
</evidence>
<protein>
    <recommendedName>
        <fullName evidence="4">nitric-oxide synthase (NADPH)</fullName>
        <ecNumber evidence="4">1.14.13.39</ecNumber>
    </recommendedName>
</protein>
<evidence type="ECO:0000256" key="3">
    <source>
        <dbReference type="ARBA" id="ARBA00006267"/>
    </source>
</evidence>
<dbReference type="AlphaFoldDB" id="A0AA88KT72"/>
<organism evidence="13 14">
    <name type="scientific">Artemia franciscana</name>
    <name type="common">Brine shrimp</name>
    <name type="synonym">Artemia sanfranciscana</name>
    <dbReference type="NCBI Taxonomy" id="6661"/>
    <lineage>
        <taxon>Eukaryota</taxon>
        <taxon>Metazoa</taxon>
        <taxon>Ecdysozoa</taxon>
        <taxon>Arthropoda</taxon>
        <taxon>Crustacea</taxon>
        <taxon>Branchiopoda</taxon>
        <taxon>Anostraca</taxon>
        <taxon>Artemiidae</taxon>
        <taxon>Artemia</taxon>
    </lineage>
</organism>
<dbReference type="PANTHER" id="PTHR43410:SF1">
    <property type="entry name" value="NITRIC OXIDE SYNTHASE"/>
    <property type="match status" value="1"/>
</dbReference>
<keyword evidence="9" id="KW-0112">Calmodulin-binding</keyword>
<evidence type="ECO:0000313" key="14">
    <source>
        <dbReference type="Proteomes" id="UP001187531"/>
    </source>
</evidence>
<keyword evidence="5" id="KW-0349">Heme</keyword>
<dbReference type="PANTHER" id="PTHR43410">
    <property type="entry name" value="NITRIC OXIDE SYNTHASE OXYGENASE"/>
    <property type="match status" value="1"/>
</dbReference>
<evidence type="ECO:0000256" key="7">
    <source>
        <dbReference type="ARBA" id="ARBA00022723"/>
    </source>
</evidence>
<dbReference type="EC" id="1.14.13.39" evidence="4"/>
<dbReference type="Gene3D" id="3.40.50.360">
    <property type="match status" value="1"/>
</dbReference>
<dbReference type="InterPro" id="IPR050607">
    <property type="entry name" value="NOS"/>
</dbReference>
<sequence length="53" mass="5944">MKDYDVSKMEFQDLILVVASTFGSGDPPDNGEKFYKSLKKRFVEQGNTPNIAS</sequence>
<accession>A0AA88KT72</accession>
<evidence type="ECO:0000256" key="11">
    <source>
        <dbReference type="ARBA" id="ARBA00023004"/>
    </source>
</evidence>
<dbReference type="Pfam" id="PF00258">
    <property type="entry name" value="Flavodoxin_1"/>
    <property type="match status" value="1"/>
</dbReference>
<dbReference type="InterPro" id="IPR029039">
    <property type="entry name" value="Flavoprotein-like_sf"/>
</dbReference>
<comment type="cofactor">
    <cofactor evidence="2">
        <name>heme b</name>
        <dbReference type="ChEBI" id="CHEBI:60344"/>
    </cofactor>
</comment>
<feature type="domain" description="Flavodoxin-like" evidence="12">
    <location>
        <begin position="1"/>
        <end position="53"/>
    </location>
</feature>
<dbReference type="Proteomes" id="UP001187531">
    <property type="component" value="Unassembled WGS sequence"/>
</dbReference>
<dbReference type="EMBL" id="JAVRJZ010002003">
    <property type="protein sequence ID" value="KAK2701741.1"/>
    <property type="molecule type" value="Genomic_DNA"/>
</dbReference>
<evidence type="ECO:0000256" key="1">
    <source>
        <dbReference type="ARBA" id="ARBA00001917"/>
    </source>
</evidence>
<dbReference type="PROSITE" id="PS50902">
    <property type="entry name" value="FLAVODOXIN_LIKE"/>
    <property type="match status" value="1"/>
</dbReference>
<dbReference type="GO" id="GO:0005516">
    <property type="term" value="F:calmodulin binding"/>
    <property type="evidence" value="ECO:0007669"/>
    <property type="project" value="UniProtKB-KW"/>
</dbReference>
<evidence type="ECO:0000256" key="6">
    <source>
        <dbReference type="ARBA" id="ARBA00022643"/>
    </source>
</evidence>
<comment type="caution">
    <text evidence="13">The sequence shown here is derived from an EMBL/GenBank/DDBJ whole genome shotgun (WGS) entry which is preliminary data.</text>
</comment>
<evidence type="ECO:0000256" key="9">
    <source>
        <dbReference type="ARBA" id="ARBA00022860"/>
    </source>
</evidence>
<proteinExistence type="inferred from homology"/>
<dbReference type="GO" id="GO:0046872">
    <property type="term" value="F:metal ion binding"/>
    <property type="evidence" value="ECO:0007669"/>
    <property type="project" value="UniProtKB-KW"/>
</dbReference>
<name>A0AA88KT72_ARTSF</name>
<comment type="cofactor">
    <cofactor evidence="1">
        <name>FMN</name>
        <dbReference type="ChEBI" id="CHEBI:58210"/>
    </cofactor>
</comment>
<dbReference type="InterPro" id="IPR008254">
    <property type="entry name" value="Flavodoxin/NO_synth"/>
</dbReference>
<evidence type="ECO:0000256" key="10">
    <source>
        <dbReference type="ARBA" id="ARBA00023002"/>
    </source>
</evidence>
<dbReference type="GO" id="GO:0004517">
    <property type="term" value="F:nitric-oxide synthase activity"/>
    <property type="evidence" value="ECO:0007669"/>
    <property type="project" value="UniProtKB-EC"/>
</dbReference>
<keyword evidence="6" id="KW-0288">FMN</keyword>
<keyword evidence="14" id="KW-1185">Reference proteome</keyword>
<comment type="similarity">
    <text evidence="3">Belongs to the NOS family.</text>
</comment>
<evidence type="ECO:0000256" key="2">
    <source>
        <dbReference type="ARBA" id="ARBA00001970"/>
    </source>
</evidence>
<keyword evidence="10" id="KW-0560">Oxidoreductase</keyword>
<evidence type="ECO:0000259" key="12">
    <source>
        <dbReference type="PROSITE" id="PS50902"/>
    </source>
</evidence>
<gene>
    <name evidence="13" type="ORF">QYM36_019618</name>
</gene>
<keyword evidence="7" id="KW-0479">Metal-binding</keyword>
<evidence type="ECO:0000256" key="4">
    <source>
        <dbReference type="ARBA" id="ARBA00012989"/>
    </source>
</evidence>
<evidence type="ECO:0000256" key="5">
    <source>
        <dbReference type="ARBA" id="ARBA00022617"/>
    </source>
</evidence>